<gene>
    <name evidence="2" type="ORF">Cci01nite_65760</name>
</gene>
<evidence type="ECO:0000313" key="2">
    <source>
        <dbReference type="EMBL" id="GIG01483.1"/>
    </source>
</evidence>
<keyword evidence="3" id="KW-1185">Reference proteome</keyword>
<dbReference type="Proteomes" id="UP000659904">
    <property type="component" value="Unassembled WGS sequence"/>
</dbReference>
<protein>
    <recommendedName>
        <fullName evidence="4">DivIVA domain-containing protein</fullName>
    </recommendedName>
</protein>
<reference evidence="2 3" key="1">
    <citation type="submission" date="2021-01" db="EMBL/GenBank/DDBJ databases">
        <title>Whole genome shotgun sequence of Catellatospora citrea NBRC 14495.</title>
        <authorList>
            <person name="Komaki H."/>
            <person name="Tamura T."/>
        </authorList>
    </citation>
    <scope>NUCLEOTIDE SEQUENCE [LARGE SCALE GENOMIC DNA]</scope>
    <source>
        <strain evidence="2 3">NBRC 14495</strain>
    </source>
</reference>
<name>A0A8J3KK36_9ACTN</name>
<feature type="region of interest" description="Disordered" evidence="1">
    <location>
        <begin position="138"/>
        <end position="187"/>
    </location>
</feature>
<dbReference type="EMBL" id="BONH01000039">
    <property type="protein sequence ID" value="GIG01483.1"/>
    <property type="molecule type" value="Genomic_DNA"/>
</dbReference>
<dbReference type="InterPro" id="IPR019933">
    <property type="entry name" value="DivIVA_domain"/>
</dbReference>
<proteinExistence type="predicted"/>
<feature type="compositionally biased region" description="Acidic residues" evidence="1">
    <location>
        <begin position="138"/>
        <end position="147"/>
    </location>
</feature>
<organism evidence="2 3">
    <name type="scientific">Catellatospora citrea</name>
    <dbReference type="NCBI Taxonomy" id="53366"/>
    <lineage>
        <taxon>Bacteria</taxon>
        <taxon>Bacillati</taxon>
        <taxon>Actinomycetota</taxon>
        <taxon>Actinomycetes</taxon>
        <taxon>Micromonosporales</taxon>
        <taxon>Micromonosporaceae</taxon>
        <taxon>Catellatospora</taxon>
    </lineage>
</organism>
<dbReference type="Gene3D" id="6.10.250.660">
    <property type="match status" value="1"/>
</dbReference>
<evidence type="ECO:0000313" key="3">
    <source>
        <dbReference type="Proteomes" id="UP000659904"/>
    </source>
</evidence>
<evidence type="ECO:0000256" key="1">
    <source>
        <dbReference type="SAM" id="MobiDB-lite"/>
    </source>
</evidence>
<accession>A0A8J3KK36</accession>
<dbReference type="NCBIfam" id="TIGR03544">
    <property type="entry name" value="DivI1A_domain"/>
    <property type="match status" value="1"/>
</dbReference>
<sequence>MGMGNLLLLIVVALTVGAVVFGVMTLVTGGDPGLAPAEPDERATPLPADRPLVEGDVSRVTFDPTWRGYRMAQVDQTLRRLAYDIGYKSELIQVLEAEVTALREGRVEDADTLARARASALGVVTAGGAVDAPVDAVEETPAEDVDPAEPAVTATEAGEQPVDEADHATDPVSAEVDEAAAGEPVRR</sequence>
<dbReference type="AlphaFoldDB" id="A0A8J3KK36"/>
<comment type="caution">
    <text evidence="2">The sequence shown here is derived from an EMBL/GenBank/DDBJ whole genome shotgun (WGS) entry which is preliminary data.</text>
</comment>
<evidence type="ECO:0008006" key="4">
    <source>
        <dbReference type="Google" id="ProtNLM"/>
    </source>
</evidence>